<evidence type="ECO:0000313" key="7">
    <source>
        <dbReference type="EMBL" id="KLE02106.1"/>
    </source>
</evidence>
<dbReference type="PANTHER" id="PTHR37422:SF13">
    <property type="entry name" value="LIPOPOLYSACCHARIDE BIOSYNTHESIS PROTEIN PA4999-RELATED"/>
    <property type="match status" value="1"/>
</dbReference>
<feature type="transmembrane region" description="Helical" evidence="5">
    <location>
        <begin position="88"/>
        <end position="109"/>
    </location>
</feature>
<sequence length="419" mass="49091">MNRLFKKIREDDFNINLINYLLMFYVFSMMISSKIHGTILYIILIIFFLNENIKNHLILSFKNKFVQACLLYLLVILVWMIGSEDLSYAIVQLKINKFYLLPLLFFAIIKIEFFDKFIYIFLFGLLINIFWTFLMFFNIIENNFDNLLIMQVDQSFLIFIVVTYAIYKILLDDNTVKTKFILFVLVLLCSFNIFLLKKTAVVSYLIIICILMLYIYRKNIIKLISTFFIFSCLFILALNYLMPDIKEQLLHEANGVKKAFIENDYTNSMSARLGVAKFALEAIKDKIIFGYGTGDHSFAVINKIEQSDIKILDYTSYNAIMGTLITGKHVTLHNTFLQVLVQYGILGFIVFLIIFYRLLQYVILAKKNIYSAIILIMIVNAFLQFSSGWDFQFGNYGQMYIFTAVLLIKLILDKNKIYA</sequence>
<evidence type="ECO:0000256" key="3">
    <source>
        <dbReference type="ARBA" id="ARBA00022989"/>
    </source>
</evidence>
<dbReference type="Proteomes" id="UP000035526">
    <property type="component" value="Unassembled WGS sequence"/>
</dbReference>
<keyword evidence="2 5" id="KW-0812">Transmembrane</keyword>
<feature type="transmembrane region" description="Helical" evidence="5">
    <location>
        <begin position="12"/>
        <end position="31"/>
    </location>
</feature>
<dbReference type="AlphaFoldDB" id="A0A837J715"/>
<organism evidence="7 8">
    <name type="scientific">Aliarcobacter butzleri L351</name>
    <dbReference type="NCBI Taxonomy" id="1447259"/>
    <lineage>
        <taxon>Bacteria</taxon>
        <taxon>Pseudomonadati</taxon>
        <taxon>Campylobacterota</taxon>
        <taxon>Epsilonproteobacteria</taxon>
        <taxon>Campylobacterales</taxon>
        <taxon>Arcobacteraceae</taxon>
        <taxon>Aliarcobacter</taxon>
    </lineage>
</organism>
<dbReference type="Pfam" id="PF04932">
    <property type="entry name" value="Wzy_C"/>
    <property type="match status" value="1"/>
</dbReference>
<comment type="subcellular location">
    <subcellularLocation>
        <location evidence="1">Membrane</location>
        <topology evidence="1">Multi-pass membrane protein</topology>
    </subcellularLocation>
</comment>
<feature type="transmembrane region" description="Helical" evidence="5">
    <location>
        <begin position="393"/>
        <end position="412"/>
    </location>
</feature>
<proteinExistence type="predicted"/>
<dbReference type="EMBL" id="JAIS01000038">
    <property type="protein sequence ID" value="KLE02106.1"/>
    <property type="molecule type" value="Genomic_DNA"/>
</dbReference>
<feature type="transmembrane region" description="Helical" evidence="5">
    <location>
        <begin position="336"/>
        <end position="356"/>
    </location>
</feature>
<feature type="transmembrane region" description="Helical" evidence="5">
    <location>
        <begin position="223"/>
        <end position="242"/>
    </location>
</feature>
<feature type="transmembrane region" description="Helical" evidence="5">
    <location>
        <begin position="201"/>
        <end position="216"/>
    </location>
</feature>
<keyword evidence="3 5" id="KW-1133">Transmembrane helix</keyword>
<evidence type="ECO:0000256" key="4">
    <source>
        <dbReference type="ARBA" id="ARBA00023136"/>
    </source>
</evidence>
<comment type="caution">
    <text evidence="7">The sequence shown here is derived from an EMBL/GenBank/DDBJ whole genome shotgun (WGS) entry which is preliminary data.</text>
</comment>
<name>A0A837J715_9BACT</name>
<dbReference type="InterPro" id="IPR007016">
    <property type="entry name" value="O-antigen_ligase-rel_domated"/>
</dbReference>
<feature type="transmembrane region" description="Helical" evidence="5">
    <location>
        <begin position="65"/>
        <end position="82"/>
    </location>
</feature>
<feature type="transmembrane region" description="Helical" evidence="5">
    <location>
        <begin position="179"/>
        <end position="195"/>
    </location>
</feature>
<dbReference type="GO" id="GO:0016020">
    <property type="term" value="C:membrane"/>
    <property type="evidence" value="ECO:0007669"/>
    <property type="project" value="UniProtKB-SubCell"/>
</dbReference>
<reference evidence="7 8" key="1">
    <citation type="submission" date="2014-01" db="EMBL/GenBank/DDBJ databases">
        <title>Development of a Comparative Genomic Fingerprinting Assay for High Resolution Genotyping of Arcobacter butzleri.</title>
        <authorList>
            <person name="Webb A.L."/>
            <person name="Inglis G.D."/>
            <person name="Kruczkiewicz P."/>
            <person name="Selinger L.B."/>
            <person name="Taboada E.N."/>
        </authorList>
    </citation>
    <scope>NUCLEOTIDE SEQUENCE [LARGE SCALE GENOMIC DNA]</scope>
    <source>
        <strain evidence="7 8">L351</strain>
    </source>
</reference>
<feature type="transmembrane region" description="Helical" evidence="5">
    <location>
        <begin position="37"/>
        <end position="53"/>
    </location>
</feature>
<keyword evidence="4 5" id="KW-0472">Membrane</keyword>
<feature type="transmembrane region" description="Helical" evidence="5">
    <location>
        <begin position="368"/>
        <end position="387"/>
    </location>
</feature>
<gene>
    <name evidence="7" type="ORF">AF76_03075</name>
</gene>
<evidence type="ECO:0000256" key="5">
    <source>
        <dbReference type="SAM" id="Phobius"/>
    </source>
</evidence>
<protein>
    <recommendedName>
        <fullName evidence="6">O-antigen ligase-related domain-containing protein</fullName>
    </recommendedName>
</protein>
<feature type="domain" description="O-antigen ligase-related" evidence="6">
    <location>
        <begin position="185"/>
        <end position="352"/>
    </location>
</feature>
<dbReference type="InterPro" id="IPR051533">
    <property type="entry name" value="WaaL-like"/>
</dbReference>
<evidence type="ECO:0000256" key="2">
    <source>
        <dbReference type="ARBA" id="ARBA00022692"/>
    </source>
</evidence>
<feature type="transmembrane region" description="Helical" evidence="5">
    <location>
        <begin position="118"/>
        <end position="140"/>
    </location>
</feature>
<dbReference type="PANTHER" id="PTHR37422">
    <property type="entry name" value="TEICHURONIC ACID BIOSYNTHESIS PROTEIN TUAE"/>
    <property type="match status" value="1"/>
</dbReference>
<accession>A0A837J715</accession>
<dbReference type="RefSeq" id="WP_046991307.1">
    <property type="nucleotide sequence ID" value="NZ_JAIS01000038.1"/>
</dbReference>
<evidence type="ECO:0000313" key="8">
    <source>
        <dbReference type="Proteomes" id="UP000035526"/>
    </source>
</evidence>
<evidence type="ECO:0000259" key="6">
    <source>
        <dbReference type="Pfam" id="PF04932"/>
    </source>
</evidence>
<feature type="transmembrane region" description="Helical" evidence="5">
    <location>
        <begin position="146"/>
        <end position="167"/>
    </location>
</feature>
<evidence type="ECO:0000256" key="1">
    <source>
        <dbReference type="ARBA" id="ARBA00004141"/>
    </source>
</evidence>